<feature type="transmembrane region" description="Helical" evidence="18">
    <location>
        <begin position="28"/>
        <end position="51"/>
    </location>
</feature>
<dbReference type="GO" id="GO:0032153">
    <property type="term" value="C:cell division site"/>
    <property type="evidence" value="ECO:0007669"/>
    <property type="project" value="TreeGrafter"/>
</dbReference>
<evidence type="ECO:0000256" key="17">
    <source>
        <dbReference type="SAM" id="MobiDB-lite"/>
    </source>
</evidence>
<feature type="transmembrane region" description="Helical" evidence="18">
    <location>
        <begin position="91"/>
        <end position="114"/>
    </location>
</feature>
<dbReference type="GO" id="GO:0008360">
    <property type="term" value="P:regulation of cell shape"/>
    <property type="evidence" value="ECO:0007669"/>
    <property type="project" value="UniProtKB-KW"/>
</dbReference>
<dbReference type="GO" id="GO:0009252">
    <property type="term" value="P:peptidoglycan biosynthetic process"/>
    <property type="evidence" value="ECO:0007669"/>
    <property type="project" value="UniProtKB-KW"/>
</dbReference>
<comment type="catalytic activity">
    <reaction evidence="15">
        <text>[GlcNAc-(1-&gt;4)-Mur2Ac(oyl-L-Ala-gamma-D-Glu-L-Lys-D-Ala-D-Ala)](n)-di-trans,octa-cis-undecaprenyl diphosphate + beta-D-GlcNAc-(1-&gt;4)-Mur2Ac(oyl-L-Ala-gamma-D-Glu-L-Lys-D-Ala-D-Ala)-di-trans,octa-cis-undecaprenyl diphosphate = [GlcNAc-(1-&gt;4)-Mur2Ac(oyl-L-Ala-gamma-D-Glu-L-Lys-D-Ala-D-Ala)](n+1)-di-trans,octa-cis-undecaprenyl diphosphate + di-trans,octa-cis-undecaprenyl diphosphate + H(+)</text>
        <dbReference type="Rhea" id="RHEA:23708"/>
        <dbReference type="Rhea" id="RHEA-COMP:9602"/>
        <dbReference type="Rhea" id="RHEA-COMP:9603"/>
        <dbReference type="ChEBI" id="CHEBI:15378"/>
        <dbReference type="ChEBI" id="CHEBI:58405"/>
        <dbReference type="ChEBI" id="CHEBI:60033"/>
        <dbReference type="ChEBI" id="CHEBI:78435"/>
        <dbReference type="EC" id="2.4.99.28"/>
    </reaction>
</comment>
<comment type="caution">
    <text evidence="19">The sequence shown here is derived from an EMBL/GenBank/DDBJ whole genome shotgun (WGS) entry which is preliminary data.</text>
</comment>
<keyword evidence="7 18" id="KW-1133">Transmembrane helix</keyword>
<evidence type="ECO:0000256" key="8">
    <source>
        <dbReference type="ARBA" id="ARBA00023136"/>
    </source>
</evidence>
<feature type="transmembrane region" description="Helical" evidence="18">
    <location>
        <begin position="134"/>
        <end position="152"/>
    </location>
</feature>
<dbReference type="InterPro" id="IPR001182">
    <property type="entry name" value="FtsW/RodA"/>
</dbReference>
<protein>
    <recommendedName>
        <fullName evidence="12">Probable peptidoglycan glycosyltransferase FtsW</fullName>
        <ecNumber evidence="14">2.4.99.28</ecNumber>
    </recommendedName>
    <alternativeName>
        <fullName evidence="13">Cell division protein FtsW</fullName>
    </alternativeName>
    <alternativeName>
        <fullName evidence="10">Cell wall polymerase</fullName>
    </alternativeName>
    <alternativeName>
        <fullName evidence="9">Peptidoglycan polymerase</fullName>
    </alternativeName>
</protein>
<evidence type="ECO:0000256" key="10">
    <source>
        <dbReference type="ARBA" id="ARBA00033270"/>
    </source>
</evidence>
<dbReference type="AlphaFoldDB" id="A0A9D1W509"/>
<feature type="transmembrane region" description="Helical" evidence="18">
    <location>
        <begin position="203"/>
        <end position="222"/>
    </location>
</feature>
<feature type="transmembrane region" description="Helical" evidence="18">
    <location>
        <begin position="366"/>
        <end position="387"/>
    </location>
</feature>
<evidence type="ECO:0000256" key="7">
    <source>
        <dbReference type="ARBA" id="ARBA00022989"/>
    </source>
</evidence>
<keyword evidence="3" id="KW-0808">Transferase</keyword>
<dbReference type="GO" id="GO:0005886">
    <property type="term" value="C:plasma membrane"/>
    <property type="evidence" value="ECO:0007669"/>
    <property type="project" value="TreeGrafter"/>
</dbReference>
<dbReference type="PANTHER" id="PTHR30474:SF2">
    <property type="entry name" value="PEPTIDOGLYCAN GLYCOSYLTRANSFERASE FTSW-RELATED"/>
    <property type="match status" value="1"/>
</dbReference>
<dbReference type="GO" id="GO:0051301">
    <property type="term" value="P:cell division"/>
    <property type="evidence" value="ECO:0007669"/>
    <property type="project" value="InterPro"/>
</dbReference>
<dbReference type="GO" id="GO:0008955">
    <property type="term" value="F:peptidoglycan glycosyltransferase activity"/>
    <property type="evidence" value="ECO:0007669"/>
    <property type="project" value="UniProtKB-EC"/>
</dbReference>
<dbReference type="GO" id="GO:0015648">
    <property type="term" value="F:lipid-linked peptidoglycan transporter activity"/>
    <property type="evidence" value="ECO:0007669"/>
    <property type="project" value="TreeGrafter"/>
</dbReference>
<keyword evidence="6" id="KW-0573">Peptidoglycan synthesis</keyword>
<feature type="region of interest" description="Disordered" evidence="17">
    <location>
        <begin position="1"/>
        <end position="23"/>
    </location>
</feature>
<comment type="similarity">
    <text evidence="11">Belongs to the SEDS family. FtsW subfamily.</text>
</comment>
<name>A0A9D1W509_9FIRM</name>
<evidence type="ECO:0000256" key="14">
    <source>
        <dbReference type="ARBA" id="ARBA00044770"/>
    </source>
</evidence>
<evidence type="ECO:0000256" key="4">
    <source>
        <dbReference type="ARBA" id="ARBA00022692"/>
    </source>
</evidence>
<dbReference type="Proteomes" id="UP000886780">
    <property type="component" value="Unassembled WGS sequence"/>
</dbReference>
<evidence type="ECO:0000313" key="19">
    <source>
        <dbReference type="EMBL" id="HIX52621.1"/>
    </source>
</evidence>
<feature type="transmembrane region" description="Helical" evidence="18">
    <location>
        <begin position="159"/>
        <end position="175"/>
    </location>
</feature>
<comment type="subcellular location">
    <subcellularLocation>
        <location evidence="1">Membrane</location>
        <topology evidence="1">Multi-pass membrane protein</topology>
    </subcellularLocation>
</comment>
<keyword evidence="8 18" id="KW-0472">Membrane</keyword>
<dbReference type="EMBL" id="DXEU01000132">
    <property type="protein sequence ID" value="HIX52621.1"/>
    <property type="molecule type" value="Genomic_DNA"/>
</dbReference>
<feature type="transmembrane region" description="Helical" evidence="18">
    <location>
        <begin position="63"/>
        <end position="84"/>
    </location>
</feature>
<evidence type="ECO:0000256" key="2">
    <source>
        <dbReference type="ARBA" id="ARBA00022676"/>
    </source>
</evidence>
<evidence type="ECO:0000313" key="20">
    <source>
        <dbReference type="Proteomes" id="UP000886780"/>
    </source>
</evidence>
<evidence type="ECO:0000256" key="18">
    <source>
        <dbReference type="SAM" id="Phobius"/>
    </source>
</evidence>
<dbReference type="PANTHER" id="PTHR30474">
    <property type="entry name" value="CELL CYCLE PROTEIN"/>
    <property type="match status" value="1"/>
</dbReference>
<sequence length="395" mass="43023">MAGRQQQLRQEERSPQPQPKKKKKVRRFYNYSLLFAVIFVTVFGLIMIYSASSYTAQLMYGDAGYFMKRQAMIAAGGFLGMLIVSKMDYHWFAKFAVLAYFMSYVLMIAVSLVGREVNGKKRWLGVGPVSFQPTEFVKVALIVALAVVITRMGGRINQIKNMALVVVLALPLAGLVAANNLSSGIIICGIVFVMLFVATKKKLIFGACMAAAGVVYCFAGQIGHALEAIGLLHGYQLERINVWLNPEAYAQEGGFQVLQGLYAIGSGGLLGKGLGESIQKMGFVPEAQNDMIFSIICEELGLFGAVSVIFIFLFMIYQFMIVANSAPDLFGALLVVGVMGHIAIQVILNIAVVTNSIPNTGITLPFISYGGTSVLFLMVEMGIVLSVSNQIRLER</sequence>
<feature type="transmembrane region" description="Helical" evidence="18">
    <location>
        <begin position="181"/>
        <end position="198"/>
    </location>
</feature>
<evidence type="ECO:0000256" key="9">
    <source>
        <dbReference type="ARBA" id="ARBA00032370"/>
    </source>
</evidence>
<dbReference type="EC" id="2.4.99.28" evidence="14"/>
<feature type="transmembrane region" description="Helical" evidence="18">
    <location>
        <begin position="329"/>
        <end position="354"/>
    </location>
</feature>
<evidence type="ECO:0000256" key="15">
    <source>
        <dbReference type="ARBA" id="ARBA00049902"/>
    </source>
</evidence>
<evidence type="ECO:0000256" key="6">
    <source>
        <dbReference type="ARBA" id="ARBA00022984"/>
    </source>
</evidence>
<keyword evidence="4 18" id="KW-0812">Transmembrane</keyword>
<evidence type="ECO:0000256" key="16">
    <source>
        <dbReference type="ARBA" id="ARBA00049966"/>
    </source>
</evidence>
<evidence type="ECO:0000256" key="5">
    <source>
        <dbReference type="ARBA" id="ARBA00022960"/>
    </source>
</evidence>
<proteinExistence type="inferred from homology"/>
<feature type="transmembrane region" description="Helical" evidence="18">
    <location>
        <begin position="291"/>
        <end position="317"/>
    </location>
</feature>
<evidence type="ECO:0000256" key="3">
    <source>
        <dbReference type="ARBA" id="ARBA00022679"/>
    </source>
</evidence>
<organism evidence="19 20">
    <name type="scientific">Candidatus Lachnoclostridium stercoripullorum</name>
    <dbReference type="NCBI Taxonomy" id="2838635"/>
    <lineage>
        <taxon>Bacteria</taxon>
        <taxon>Bacillati</taxon>
        <taxon>Bacillota</taxon>
        <taxon>Clostridia</taxon>
        <taxon>Lachnospirales</taxon>
        <taxon>Lachnospiraceae</taxon>
    </lineage>
</organism>
<evidence type="ECO:0000256" key="11">
    <source>
        <dbReference type="ARBA" id="ARBA00038053"/>
    </source>
</evidence>
<evidence type="ECO:0000256" key="12">
    <source>
        <dbReference type="ARBA" id="ARBA00041185"/>
    </source>
</evidence>
<keyword evidence="2" id="KW-0328">Glycosyltransferase</keyword>
<comment type="function">
    <text evidence="16">Peptidoglycan polymerase that is essential for cell division.</text>
</comment>
<reference evidence="19" key="2">
    <citation type="submission" date="2021-04" db="EMBL/GenBank/DDBJ databases">
        <authorList>
            <person name="Gilroy R."/>
        </authorList>
    </citation>
    <scope>NUCLEOTIDE SEQUENCE</scope>
    <source>
        <strain evidence="19">ChiGjej4B4-12881</strain>
    </source>
</reference>
<evidence type="ECO:0000256" key="1">
    <source>
        <dbReference type="ARBA" id="ARBA00004141"/>
    </source>
</evidence>
<accession>A0A9D1W509</accession>
<keyword evidence="5" id="KW-0133">Cell shape</keyword>
<dbReference type="Pfam" id="PF01098">
    <property type="entry name" value="FTSW_RODA_SPOVE"/>
    <property type="match status" value="1"/>
</dbReference>
<gene>
    <name evidence="19" type="ORF">IAA28_07435</name>
</gene>
<reference evidence="19" key="1">
    <citation type="journal article" date="2021" name="PeerJ">
        <title>Extensive microbial diversity within the chicken gut microbiome revealed by metagenomics and culture.</title>
        <authorList>
            <person name="Gilroy R."/>
            <person name="Ravi A."/>
            <person name="Getino M."/>
            <person name="Pursley I."/>
            <person name="Horton D.L."/>
            <person name="Alikhan N.F."/>
            <person name="Baker D."/>
            <person name="Gharbi K."/>
            <person name="Hall N."/>
            <person name="Watson M."/>
            <person name="Adriaenssens E.M."/>
            <person name="Foster-Nyarko E."/>
            <person name="Jarju S."/>
            <person name="Secka A."/>
            <person name="Antonio M."/>
            <person name="Oren A."/>
            <person name="Chaudhuri R.R."/>
            <person name="La Ragione R."/>
            <person name="Hildebrand F."/>
            <person name="Pallen M.J."/>
        </authorList>
    </citation>
    <scope>NUCLEOTIDE SEQUENCE</scope>
    <source>
        <strain evidence="19">ChiGjej4B4-12881</strain>
    </source>
</reference>
<evidence type="ECO:0000256" key="13">
    <source>
        <dbReference type="ARBA" id="ARBA00041418"/>
    </source>
</evidence>